<dbReference type="PANTHER" id="PTHR19136">
    <property type="entry name" value="MOLYBDENUM COFACTOR GUANYLYLTRANSFERASE"/>
    <property type="match status" value="1"/>
</dbReference>
<keyword evidence="4 8" id="KW-0547">Nucleotide-binding</keyword>
<evidence type="ECO:0000256" key="6">
    <source>
        <dbReference type="ARBA" id="ARBA00023134"/>
    </source>
</evidence>
<proteinExistence type="inferred from homology"/>
<keyword evidence="3 8" id="KW-0479">Metal-binding</keyword>
<feature type="binding site" evidence="8">
    <location>
        <position position="62"/>
    </location>
    <ligand>
        <name>GTP</name>
        <dbReference type="ChEBI" id="CHEBI:37565"/>
    </ligand>
</feature>
<comment type="domain">
    <text evidence="8">The N-terminal domain determines nucleotide recognition and specific binding, while the C-terminal domain determines the specific binding to the target protein.</text>
</comment>
<evidence type="ECO:0000313" key="11">
    <source>
        <dbReference type="Proteomes" id="UP001380365"/>
    </source>
</evidence>
<protein>
    <recommendedName>
        <fullName evidence="8">Molybdenum cofactor guanylyltransferase</fullName>
        <shortName evidence="8">MoCo guanylyltransferase</shortName>
        <ecNumber evidence="8">2.7.7.77</ecNumber>
    </recommendedName>
    <alternativeName>
        <fullName evidence="8">GTP:molybdopterin guanylyltransferase</fullName>
    </alternativeName>
    <alternativeName>
        <fullName evidence="8">Mo-MPT guanylyltransferase</fullName>
    </alternativeName>
    <alternativeName>
        <fullName evidence="8">Molybdopterin guanylyltransferase</fullName>
    </alternativeName>
    <alternativeName>
        <fullName evidence="8">Molybdopterin-guanine dinucleotide synthase</fullName>
        <shortName evidence="8">MGD synthase</shortName>
    </alternativeName>
</protein>
<organism evidence="10 11">
    <name type="scientific">Sphingomonas molluscorum</name>
    <dbReference type="NCBI Taxonomy" id="418184"/>
    <lineage>
        <taxon>Bacteria</taxon>
        <taxon>Pseudomonadati</taxon>
        <taxon>Pseudomonadota</taxon>
        <taxon>Alphaproteobacteria</taxon>
        <taxon>Sphingomonadales</taxon>
        <taxon>Sphingomonadaceae</taxon>
        <taxon>Sphingomonas</taxon>
    </lineage>
</organism>
<keyword evidence="11" id="KW-1185">Reference proteome</keyword>
<dbReference type="InterPro" id="IPR013482">
    <property type="entry name" value="Molybde_CF_guanTrfase"/>
</dbReference>
<name>A0ABU8Q1J8_9SPHN</name>
<feature type="binding site" evidence="8">
    <location>
        <position position="95"/>
    </location>
    <ligand>
        <name>GTP</name>
        <dbReference type="ChEBI" id="CHEBI:37565"/>
    </ligand>
</feature>
<keyword evidence="2 8" id="KW-0808">Transferase</keyword>
<dbReference type="InterPro" id="IPR029044">
    <property type="entry name" value="Nucleotide-diphossugar_trans"/>
</dbReference>
<feature type="domain" description="MobA-like NTP transferase" evidence="9">
    <location>
        <begin position="5"/>
        <end position="138"/>
    </location>
</feature>
<dbReference type="Pfam" id="PF12804">
    <property type="entry name" value="NTP_transf_3"/>
    <property type="match status" value="1"/>
</dbReference>
<comment type="caution">
    <text evidence="10">The sequence shown here is derived from an EMBL/GenBank/DDBJ whole genome shotgun (WGS) entry which is preliminary data.</text>
</comment>
<dbReference type="Gene3D" id="3.90.550.10">
    <property type="entry name" value="Spore Coat Polysaccharide Biosynthesis Protein SpsA, Chain A"/>
    <property type="match status" value="1"/>
</dbReference>
<dbReference type="RefSeq" id="WP_132884517.1">
    <property type="nucleotide sequence ID" value="NZ_JBBGZA010000001.1"/>
</dbReference>
<feature type="binding site" evidence="8">
    <location>
        <position position="20"/>
    </location>
    <ligand>
        <name>GTP</name>
        <dbReference type="ChEBI" id="CHEBI:37565"/>
    </ligand>
</feature>
<evidence type="ECO:0000256" key="8">
    <source>
        <dbReference type="HAMAP-Rule" id="MF_00316"/>
    </source>
</evidence>
<sequence length="177" mass="17960">MRILGAILAGGQARRFGSNKALATLRGEPLIAHAARAMAPQVAAVAVCGGVPLLPDLLHLPDRPAPGLGPLGGLAAALAHAREQGFDGVVSVGCDTPLLPDDLVARLRAPGGASFLDAMPLIGWWPSALAPALDAFLATDPRRSLRGWGAAAGATVLSLSQPIPNINTPADLAELAR</sequence>
<comment type="similarity">
    <text evidence="8">Belongs to the MobA family.</text>
</comment>
<evidence type="ECO:0000256" key="3">
    <source>
        <dbReference type="ARBA" id="ARBA00022723"/>
    </source>
</evidence>
<comment type="caution">
    <text evidence="8">Lacks conserved residue(s) required for the propagation of feature annotation.</text>
</comment>
<evidence type="ECO:0000256" key="2">
    <source>
        <dbReference type="ARBA" id="ARBA00022679"/>
    </source>
</evidence>
<evidence type="ECO:0000256" key="1">
    <source>
        <dbReference type="ARBA" id="ARBA00022490"/>
    </source>
</evidence>
<comment type="catalytic activity">
    <reaction evidence="8">
        <text>Mo-molybdopterin + GTP + H(+) = Mo-molybdopterin guanine dinucleotide + diphosphate</text>
        <dbReference type="Rhea" id="RHEA:34243"/>
        <dbReference type="ChEBI" id="CHEBI:15378"/>
        <dbReference type="ChEBI" id="CHEBI:33019"/>
        <dbReference type="ChEBI" id="CHEBI:37565"/>
        <dbReference type="ChEBI" id="CHEBI:71302"/>
        <dbReference type="ChEBI" id="CHEBI:71310"/>
        <dbReference type="EC" id="2.7.7.77"/>
    </reaction>
</comment>
<keyword evidence="5 8" id="KW-0460">Magnesium</keyword>
<dbReference type="PANTHER" id="PTHR19136:SF81">
    <property type="entry name" value="MOLYBDENUM COFACTOR GUANYLYLTRANSFERASE"/>
    <property type="match status" value="1"/>
</dbReference>
<evidence type="ECO:0000256" key="7">
    <source>
        <dbReference type="ARBA" id="ARBA00023150"/>
    </source>
</evidence>
<comment type="subcellular location">
    <subcellularLocation>
        <location evidence="8">Cytoplasm</location>
    </subcellularLocation>
</comment>
<dbReference type="HAMAP" id="MF_00316">
    <property type="entry name" value="MobA"/>
    <property type="match status" value="1"/>
</dbReference>
<keyword evidence="6 8" id="KW-0342">GTP-binding</keyword>
<comment type="function">
    <text evidence="8">Transfers a GMP moiety from GTP to Mo-molybdopterin (Mo-MPT) cofactor (Moco or molybdenum cofactor) to form Mo-molybdopterin guanine dinucleotide (Mo-MGD) cofactor.</text>
</comment>
<evidence type="ECO:0000259" key="9">
    <source>
        <dbReference type="Pfam" id="PF12804"/>
    </source>
</evidence>
<keyword evidence="1 8" id="KW-0963">Cytoplasm</keyword>
<keyword evidence="7 8" id="KW-0501">Molybdenum cofactor biosynthesis</keyword>
<evidence type="ECO:0000313" key="10">
    <source>
        <dbReference type="EMBL" id="MEJ5093612.1"/>
    </source>
</evidence>
<dbReference type="SUPFAM" id="SSF53448">
    <property type="entry name" value="Nucleotide-diphospho-sugar transferases"/>
    <property type="match status" value="1"/>
</dbReference>
<dbReference type="GO" id="GO:0016740">
    <property type="term" value="F:transferase activity"/>
    <property type="evidence" value="ECO:0007669"/>
    <property type="project" value="UniProtKB-KW"/>
</dbReference>
<feature type="binding site" evidence="8">
    <location>
        <position position="95"/>
    </location>
    <ligand>
        <name>Mg(2+)</name>
        <dbReference type="ChEBI" id="CHEBI:18420"/>
    </ligand>
</feature>
<dbReference type="EMBL" id="JBBGZA010000001">
    <property type="protein sequence ID" value="MEJ5093612.1"/>
    <property type="molecule type" value="Genomic_DNA"/>
</dbReference>
<evidence type="ECO:0000256" key="4">
    <source>
        <dbReference type="ARBA" id="ARBA00022741"/>
    </source>
</evidence>
<gene>
    <name evidence="8" type="primary">mobA</name>
    <name evidence="10" type="ORF">WH159_03490</name>
</gene>
<reference evidence="10 11" key="1">
    <citation type="submission" date="2023-12" db="EMBL/GenBank/DDBJ databases">
        <title>Gut-associated functions are favored during microbiome assembly across C. elegans life.</title>
        <authorList>
            <person name="Zimmermann J."/>
        </authorList>
    </citation>
    <scope>NUCLEOTIDE SEQUENCE [LARGE SCALE GENOMIC DNA]</scope>
    <source>
        <strain evidence="10 11">JUb134</strain>
    </source>
</reference>
<dbReference type="InterPro" id="IPR025877">
    <property type="entry name" value="MobA-like_NTP_Trfase"/>
</dbReference>
<feature type="binding site" evidence="8">
    <location>
        <begin position="8"/>
        <end position="10"/>
    </location>
    <ligand>
        <name>GTP</name>
        <dbReference type="ChEBI" id="CHEBI:37565"/>
    </ligand>
</feature>
<accession>A0ABU8Q1J8</accession>
<dbReference type="Proteomes" id="UP001380365">
    <property type="component" value="Unassembled WGS sequence"/>
</dbReference>
<evidence type="ECO:0000256" key="5">
    <source>
        <dbReference type="ARBA" id="ARBA00022842"/>
    </source>
</evidence>
<comment type="cofactor">
    <cofactor evidence="8">
        <name>Mg(2+)</name>
        <dbReference type="ChEBI" id="CHEBI:18420"/>
    </cofactor>
</comment>
<comment type="subunit">
    <text evidence="8">Monomer.</text>
</comment>
<dbReference type="EC" id="2.7.7.77" evidence="8"/>